<protein>
    <submittedName>
        <fullName evidence="1">Uncharacterized protein</fullName>
    </submittedName>
</protein>
<evidence type="ECO:0000313" key="1">
    <source>
        <dbReference type="EMBL" id="NAS22161.1"/>
    </source>
</evidence>
<name>A0A7C9JBU7_9ACTN</name>
<comment type="caution">
    <text evidence="1">The sequence shown here is derived from an EMBL/GenBank/DDBJ whole genome shotgun (WGS) entry which is preliminary data.</text>
</comment>
<dbReference type="Proteomes" id="UP000479526">
    <property type="component" value="Unassembled WGS sequence"/>
</dbReference>
<sequence length="58" mass="6567">MEVIVAKNTGRSFRLGAVRRRSQVQNPVTGIWTKRDATSGRFMDGKQQGTFKGVRKEK</sequence>
<evidence type="ECO:0000313" key="2">
    <source>
        <dbReference type="Proteomes" id="UP000479526"/>
    </source>
</evidence>
<dbReference type="RefSeq" id="WP_202609886.1">
    <property type="nucleotide sequence ID" value="NZ_WXEW01000003.1"/>
</dbReference>
<proteinExistence type="predicted"/>
<keyword evidence="2" id="KW-1185">Reference proteome</keyword>
<reference evidence="1 2" key="1">
    <citation type="submission" date="2020-01" db="EMBL/GenBank/DDBJ databases">
        <title>Herbidospora sp. NEAU-GS84 nov., a novel actinomycete isolated from soil.</title>
        <authorList>
            <person name="Han L."/>
        </authorList>
    </citation>
    <scope>NUCLEOTIDE SEQUENCE [LARGE SCALE GENOMIC DNA]</scope>
    <source>
        <strain evidence="1 2">NEAU-GS84</strain>
    </source>
</reference>
<gene>
    <name evidence="1" type="ORF">GT755_10750</name>
</gene>
<dbReference type="AlphaFoldDB" id="A0A7C9JBU7"/>
<organism evidence="1 2">
    <name type="scientific">Herbidospora solisilvae</name>
    <dbReference type="NCBI Taxonomy" id="2696284"/>
    <lineage>
        <taxon>Bacteria</taxon>
        <taxon>Bacillati</taxon>
        <taxon>Actinomycetota</taxon>
        <taxon>Actinomycetes</taxon>
        <taxon>Streptosporangiales</taxon>
        <taxon>Streptosporangiaceae</taxon>
        <taxon>Herbidospora</taxon>
    </lineage>
</organism>
<dbReference type="EMBL" id="WXEW01000003">
    <property type="protein sequence ID" value="NAS22161.1"/>
    <property type="molecule type" value="Genomic_DNA"/>
</dbReference>
<accession>A0A7C9JBU7</accession>